<protein>
    <submittedName>
        <fullName evidence="2">Uncharacterized protein</fullName>
    </submittedName>
</protein>
<evidence type="ECO:0000313" key="3">
    <source>
        <dbReference type="Proteomes" id="UP000703269"/>
    </source>
</evidence>
<reference evidence="2 3" key="1">
    <citation type="submission" date="2021-08" db="EMBL/GenBank/DDBJ databases">
        <title>Draft Genome Sequence of Phanerochaete sordida strain YK-624.</title>
        <authorList>
            <person name="Mori T."/>
            <person name="Dohra H."/>
            <person name="Suzuki T."/>
            <person name="Kawagishi H."/>
            <person name="Hirai H."/>
        </authorList>
    </citation>
    <scope>NUCLEOTIDE SEQUENCE [LARGE SCALE GENOMIC DNA]</scope>
    <source>
        <strain evidence="2 3">YK-624</strain>
    </source>
</reference>
<dbReference type="EMBL" id="BPQB01000017">
    <property type="protein sequence ID" value="GJE90564.1"/>
    <property type="molecule type" value="Genomic_DNA"/>
</dbReference>
<feature type="compositionally biased region" description="Low complexity" evidence="1">
    <location>
        <begin position="182"/>
        <end position="197"/>
    </location>
</feature>
<proteinExistence type="predicted"/>
<evidence type="ECO:0000313" key="2">
    <source>
        <dbReference type="EMBL" id="GJE90564.1"/>
    </source>
</evidence>
<feature type="region of interest" description="Disordered" evidence="1">
    <location>
        <begin position="137"/>
        <end position="200"/>
    </location>
</feature>
<sequence length="610" mass="64733">MTNINDKKGPKVPRISEEEELPFCPVRVCKYSRENGGGLGTYEDLLKHYEEAHANDRDGEGHNVCPYMPKYALTKTPCKLFASTRNVVDHLAYHYDVRRYPCDFKRGSCERYNPKDRNAVRCDHRAFDRSALLKHFKSEHSPSTGQEAAQRGNAAATTSSGANTQGAAMASTAVHDAPTPESTHAATPGPSSTPTTSRELDGAGDALVARHVTGPIAQASSTALTQASGRAYLPVAAPSADAFVPASNPSFTTVPALAQINVPTSAREQPLGSEAMWTMRMTLAEAQTVLASRANNASLAARVPAVPHAAVVSAPTNSSPRPAALRTPRVSRASRFAPYSSPMMRPSSIPVQMPVAQPFHSAPRSYSEPAADFVYNGPDPFIEIANLVPTQQPGRYSPVQRDLAQHAQAALAHHTSAHGASAGTAAAQEFHAGYPNRWNVAAGVGYQPDTARYAAPVSTANFAPGTYPAISASHAAPAQSLNPACNQPAPASDQDPGYQYITESIGAEPWVRLQEAYGRQHNAQAMAYAYETLQNAGFTPGSSTLMQPALQAAKHQVVPSYAPLGQDAIPRHLAAQSPGSDGGEVGFLQAQVVQAPDEFAGFAMHPASFQ</sequence>
<keyword evidence="3" id="KW-1185">Reference proteome</keyword>
<evidence type="ECO:0000256" key="1">
    <source>
        <dbReference type="SAM" id="MobiDB-lite"/>
    </source>
</evidence>
<dbReference type="Proteomes" id="UP000703269">
    <property type="component" value="Unassembled WGS sequence"/>
</dbReference>
<gene>
    <name evidence="2" type="ORF">PsYK624_067070</name>
</gene>
<dbReference type="AlphaFoldDB" id="A0A9P3LDG6"/>
<name>A0A9P3LDG6_9APHY</name>
<accession>A0A9P3LDG6</accession>
<organism evidence="2 3">
    <name type="scientific">Phanerochaete sordida</name>
    <dbReference type="NCBI Taxonomy" id="48140"/>
    <lineage>
        <taxon>Eukaryota</taxon>
        <taxon>Fungi</taxon>
        <taxon>Dikarya</taxon>
        <taxon>Basidiomycota</taxon>
        <taxon>Agaricomycotina</taxon>
        <taxon>Agaricomycetes</taxon>
        <taxon>Polyporales</taxon>
        <taxon>Phanerochaetaceae</taxon>
        <taxon>Phanerochaete</taxon>
    </lineage>
</organism>
<feature type="compositionally biased region" description="Low complexity" evidence="1">
    <location>
        <begin position="152"/>
        <end position="168"/>
    </location>
</feature>
<comment type="caution">
    <text evidence="2">The sequence shown here is derived from an EMBL/GenBank/DDBJ whole genome shotgun (WGS) entry which is preliminary data.</text>
</comment>